<dbReference type="Proteomes" id="UP001345013">
    <property type="component" value="Unassembled WGS sequence"/>
</dbReference>
<protein>
    <submittedName>
        <fullName evidence="2">Uncharacterized protein</fullName>
    </submittedName>
</protein>
<feature type="compositionally biased region" description="Polar residues" evidence="1">
    <location>
        <begin position="603"/>
        <end position="628"/>
    </location>
</feature>
<dbReference type="EMBL" id="JAVRRG010000101">
    <property type="protein sequence ID" value="KAK5086084.1"/>
    <property type="molecule type" value="Genomic_DNA"/>
</dbReference>
<feature type="compositionally biased region" description="Polar residues" evidence="1">
    <location>
        <begin position="462"/>
        <end position="480"/>
    </location>
</feature>
<feature type="region of interest" description="Disordered" evidence="1">
    <location>
        <begin position="643"/>
        <end position="669"/>
    </location>
</feature>
<feature type="compositionally biased region" description="Polar residues" evidence="1">
    <location>
        <begin position="421"/>
        <end position="438"/>
    </location>
</feature>
<feature type="compositionally biased region" description="Basic and acidic residues" evidence="1">
    <location>
        <begin position="80"/>
        <end position="93"/>
    </location>
</feature>
<feature type="compositionally biased region" description="Polar residues" evidence="1">
    <location>
        <begin position="652"/>
        <end position="663"/>
    </location>
</feature>
<feature type="region of interest" description="Disordered" evidence="1">
    <location>
        <begin position="315"/>
        <end position="334"/>
    </location>
</feature>
<organism evidence="2 3">
    <name type="scientific">Lithohypha guttulata</name>
    <dbReference type="NCBI Taxonomy" id="1690604"/>
    <lineage>
        <taxon>Eukaryota</taxon>
        <taxon>Fungi</taxon>
        <taxon>Dikarya</taxon>
        <taxon>Ascomycota</taxon>
        <taxon>Pezizomycotina</taxon>
        <taxon>Eurotiomycetes</taxon>
        <taxon>Chaetothyriomycetidae</taxon>
        <taxon>Chaetothyriales</taxon>
        <taxon>Trichomeriaceae</taxon>
        <taxon>Lithohypha</taxon>
    </lineage>
</organism>
<feature type="compositionally biased region" description="Basic and acidic residues" evidence="1">
    <location>
        <begin position="504"/>
        <end position="521"/>
    </location>
</feature>
<feature type="region of interest" description="Disordered" evidence="1">
    <location>
        <begin position="855"/>
        <end position="907"/>
    </location>
</feature>
<feature type="compositionally biased region" description="Polar residues" evidence="1">
    <location>
        <begin position="795"/>
        <end position="818"/>
    </location>
</feature>
<feature type="compositionally biased region" description="Polar residues" evidence="1">
    <location>
        <begin position="1140"/>
        <end position="1172"/>
    </location>
</feature>
<feature type="compositionally biased region" description="Basic and acidic residues" evidence="1">
    <location>
        <begin position="240"/>
        <end position="250"/>
    </location>
</feature>
<sequence>MSPFSRIIPHALCCFYIPQQDEDAHRQSPIRPIPPTVPRKPAPYAMINVPHEPEMTEDVHAFRRMFTQSPACPHGSTPIQEEKPRPKRLEPKGSLDMTYSFSSRSPIPMPKKSTSIQRLGEHIKQKMSESGLRKSSLSAESRDAKEGRDDKQRLDPISGGDAVLLGVSAHSTGLSGLLKPGTGSADAYDSDAKSIKTPYLLSAAATIAISPEQAPQTLQEQELRPDDSVSTHVPSPKPVETIRNRPHGAEAHSSPLPATPKKPTFNEALHLKPDESTSATLKRLSAGIADGTIKPPTENELRTLKKPELQHTGWMHELPGKVPTGTLNLKKDPDTPQTVIKRLSERVLQEKRASVQSNGTTGKEANLLDELHPALLEYRSRPSPKHSPESNRDMDLPQTAVRDTNGLDPAQESRRDAGGFSETTTSLEQSRTDVASIRSNEASELRSVHLFNMHISQRLASKSTATMSSPLGSGNISRMSLDSPPPMPGAASTKAVTAQYPLHIRAEHNRRPSDPHTRKLFEQPGQMLPPPWKPNTNLDGQGLRPQSRGEASSVYTSDGGPPSSSGNLSHHEGITNTSRNPNSLAIGGRSMSTEISVRRSSKNQHSISGSQELRSRSLSTSVTERPSQLEAASNVINRYIDGNCEDRDNGQPRPTLTAVTSESTKGKAHQGAILAKTVSAASKPRPVDANQKRRASAGWLTTGQRIGWNYNFVSEPTTPKARQGSALSTNAPDTATDPIRKSSTVSAKGSALTPSPLAESATDMWNRAYRDARKDNGGQDLLSTPTIEMDDLRRSSSTNTIRLSNRPSASVQTPQTAIRRSHSAGPHTRQPLRVDDANGSGQLAKTLNRLSIRHLRSHRPLTTATAVSGPRKLQKRSSPELAKKVSKASVASVPRNPKVRSPRAGNTPPLKELLGIWGTFPSHDRADRNGAADEADDVHARDFCRSESASEARGELRIPLQGRPSTGALSAMHSSLRMLSARSKRMDRKRAKSMSFPVTSGDRVQKQAKVLFLNRWRRVYRTKSSQWRGHLLAGGHRSSIFPGQSVEYPELESLPGEGMFASTPWRADSSNATDGASSVLAGVLGVVGDDNSSPVGLQGEIPIWPSASRDRVDDQNKTRSTVALRELTATEKLQKDNARKTSTTGESSTRGWSCQQATPSSSDNVSYTTPKNNSDERPSPLTRDSKDIKLPGSFGDDD</sequence>
<proteinExistence type="predicted"/>
<feature type="compositionally biased region" description="Basic and acidic residues" evidence="1">
    <location>
        <begin position="1128"/>
        <end position="1139"/>
    </location>
</feature>
<feature type="region of interest" description="Disordered" evidence="1">
    <location>
        <begin position="379"/>
        <end position="438"/>
    </location>
</feature>
<feature type="region of interest" description="Disordered" evidence="1">
    <location>
        <begin position="772"/>
        <end position="839"/>
    </location>
</feature>
<evidence type="ECO:0000313" key="2">
    <source>
        <dbReference type="EMBL" id="KAK5086084.1"/>
    </source>
</evidence>
<evidence type="ECO:0000313" key="3">
    <source>
        <dbReference type="Proteomes" id="UP001345013"/>
    </source>
</evidence>
<feature type="compositionally biased region" description="Basic and acidic residues" evidence="1">
    <location>
        <begin position="1108"/>
        <end position="1117"/>
    </location>
</feature>
<feature type="compositionally biased region" description="Polar residues" evidence="1">
    <location>
        <begin position="549"/>
        <end position="583"/>
    </location>
</feature>
<feature type="region of interest" description="Disordered" evidence="1">
    <location>
        <begin position="462"/>
        <end position="628"/>
    </location>
</feature>
<feature type="region of interest" description="Disordered" evidence="1">
    <location>
        <begin position="717"/>
        <end position="759"/>
    </location>
</feature>
<feature type="region of interest" description="Disordered" evidence="1">
    <location>
        <begin position="215"/>
        <end position="265"/>
    </location>
</feature>
<comment type="caution">
    <text evidence="2">The sequence shown here is derived from an EMBL/GenBank/DDBJ whole genome shotgun (WGS) entry which is preliminary data.</text>
</comment>
<evidence type="ECO:0000256" key="1">
    <source>
        <dbReference type="SAM" id="MobiDB-lite"/>
    </source>
</evidence>
<accession>A0ABR0K4B1</accession>
<feature type="compositionally biased region" description="Basic and acidic residues" evidence="1">
    <location>
        <begin position="1173"/>
        <end position="1189"/>
    </location>
</feature>
<gene>
    <name evidence="2" type="ORF">LTR24_007089</name>
</gene>
<feature type="compositionally biased region" description="Basic and acidic residues" evidence="1">
    <location>
        <begin position="140"/>
        <end position="154"/>
    </location>
</feature>
<keyword evidence="3" id="KW-1185">Reference proteome</keyword>
<name>A0ABR0K4B1_9EURO</name>
<reference evidence="2 3" key="1">
    <citation type="submission" date="2023-08" db="EMBL/GenBank/DDBJ databases">
        <title>Black Yeasts Isolated from many extreme environments.</title>
        <authorList>
            <person name="Coleine C."/>
            <person name="Stajich J.E."/>
            <person name="Selbmann L."/>
        </authorList>
    </citation>
    <scope>NUCLEOTIDE SEQUENCE [LARGE SCALE GENOMIC DNA]</scope>
    <source>
        <strain evidence="2 3">CCFEE 5885</strain>
    </source>
</reference>
<feature type="region of interest" description="Disordered" evidence="1">
    <location>
        <begin position="68"/>
        <end position="157"/>
    </location>
</feature>
<feature type="compositionally biased region" description="Basic and acidic residues" evidence="1">
    <location>
        <begin position="386"/>
        <end position="395"/>
    </location>
</feature>
<feature type="region of interest" description="Disordered" evidence="1">
    <location>
        <begin position="1108"/>
        <end position="1198"/>
    </location>
</feature>